<dbReference type="GO" id="GO:0005634">
    <property type="term" value="C:nucleus"/>
    <property type="evidence" value="ECO:0007669"/>
    <property type="project" value="TreeGrafter"/>
</dbReference>
<comment type="caution">
    <text evidence="10">The sequence shown here is derived from an EMBL/GenBank/DDBJ whole genome shotgun (WGS) entry which is preliminary data.</text>
</comment>
<dbReference type="FunFam" id="3.30.160.60:FF:000100">
    <property type="entry name" value="Zinc finger 45-like"/>
    <property type="match status" value="2"/>
</dbReference>
<evidence type="ECO:0000256" key="6">
    <source>
        <dbReference type="ARBA" id="ARBA00023163"/>
    </source>
</evidence>
<sequence length="640" mass="74169">MSAVHPARSEMEQNLEVIRSPDDDKIYFRTTRDISSGEEFQVWLAPSLEEELGLQNVEKEEFEDSQWICGFCKKIFRCSKALSVHQSYQCKELGSSVTLRKENSVKTVDSEGDEDLEDEEEGGEEEEEEEEEGDEEGDGDYDEDDLLNRNSPKQSLKIKQNSQHQEEKSKSRKRTDDRSHSSADNSQRRCLVGASAPMITEETSVAFGNGRVLSNPALESLISSFTPPPLRKFLNEPQSLAEYHKQEFRKKFQGNEHYLRRHLYRENMERKLASAKHRRLLVRKDDEYSLKRDKDRLSVKREEGNLINCFQESYIQDLHKRSTILPTFPEGEIFRNPIVKSTSGQFNLRDGNFPLNVSAFKNYSNIRSSVGPKELTNNNRVSVANGNDVLRRGDEVYLPSEADRECTCEHNNDAQDISQQKKSSAVSDETTKTRGNEENSTVSYSEQLDQTIHRPDHQSRRQESVRNSYTRLGSYFIHQGMQPPDNAPLRHRMQCQCYSSPVPCEPTDNIARRFYDPAFFVDQRYGYSNYSRMFPFFAHHASNLPQASQRNQGFTCDYCGKVYCRKYVLKIHMRTHTGFKPLRCKVCDKSFSDPSNMKKHVKLHETEDTVHKCRYCGRNFVRYRGLLNHIKSKHSEQISL</sequence>
<evidence type="ECO:0000256" key="1">
    <source>
        <dbReference type="ARBA" id="ARBA00022723"/>
    </source>
</evidence>
<dbReference type="Pfam" id="PF13894">
    <property type="entry name" value="zf-C2H2_4"/>
    <property type="match status" value="1"/>
</dbReference>
<dbReference type="PANTHER" id="PTHR16515:SF21">
    <property type="entry name" value="PR DOMAIN ZINC FINGER PROTEIN 13"/>
    <property type="match status" value="1"/>
</dbReference>
<evidence type="ECO:0000256" key="4">
    <source>
        <dbReference type="ARBA" id="ARBA00022833"/>
    </source>
</evidence>
<keyword evidence="2" id="KW-0677">Repeat</keyword>
<evidence type="ECO:0000259" key="9">
    <source>
        <dbReference type="PROSITE" id="PS50157"/>
    </source>
</evidence>
<dbReference type="PROSITE" id="PS00028">
    <property type="entry name" value="ZINC_FINGER_C2H2_1"/>
    <property type="match status" value="3"/>
</dbReference>
<proteinExistence type="predicted"/>
<dbReference type="GO" id="GO:0008270">
    <property type="term" value="F:zinc ion binding"/>
    <property type="evidence" value="ECO:0007669"/>
    <property type="project" value="UniProtKB-KW"/>
</dbReference>
<feature type="compositionally biased region" description="Polar residues" evidence="8">
    <location>
        <begin position="414"/>
        <end position="428"/>
    </location>
</feature>
<dbReference type="InterPro" id="IPR013087">
    <property type="entry name" value="Znf_C2H2_type"/>
</dbReference>
<dbReference type="PANTHER" id="PTHR16515">
    <property type="entry name" value="PR DOMAIN ZINC FINGER PROTEIN"/>
    <property type="match status" value="1"/>
</dbReference>
<keyword evidence="5" id="KW-0805">Transcription regulation</keyword>
<feature type="compositionally biased region" description="Basic and acidic residues" evidence="8">
    <location>
        <begin position="164"/>
        <end position="181"/>
    </location>
</feature>
<keyword evidence="3 7" id="KW-0863">Zinc-finger</keyword>
<feature type="compositionally biased region" description="Polar residues" evidence="8">
    <location>
        <begin position="438"/>
        <end position="450"/>
    </location>
</feature>
<feature type="region of interest" description="Disordered" evidence="8">
    <location>
        <begin position="411"/>
        <end position="465"/>
    </location>
</feature>
<keyword evidence="1" id="KW-0479">Metal-binding</keyword>
<evidence type="ECO:0000256" key="3">
    <source>
        <dbReference type="ARBA" id="ARBA00022771"/>
    </source>
</evidence>
<gene>
    <name evidence="10" type="primary">Prdm13</name>
    <name evidence="10" type="ORF">AWC38_SpisGene508</name>
</gene>
<evidence type="ECO:0000256" key="7">
    <source>
        <dbReference type="PROSITE-ProRule" id="PRU00042"/>
    </source>
</evidence>
<feature type="compositionally biased region" description="Acidic residues" evidence="8">
    <location>
        <begin position="110"/>
        <end position="145"/>
    </location>
</feature>
<keyword evidence="4" id="KW-0862">Zinc</keyword>
<evidence type="ECO:0000313" key="10">
    <source>
        <dbReference type="EMBL" id="PFX34667.1"/>
    </source>
</evidence>
<dbReference type="GO" id="GO:0010468">
    <property type="term" value="P:regulation of gene expression"/>
    <property type="evidence" value="ECO:0007669"/>
    <property type="project" value="TreeGrafter"/>
</dbReference>
<reference evidence="11" key="1">
    <citation type="journal article" date="2017" name="bioRxiv">
        <title>Comparative analysis of the genomes of Stylophora pistillata and Acropora digitifera provides evidence for extensive differences between species of corals.</title>
        <authorList>
            <person name="Voolstra C.R."/>
            <person name="Li Y."/>
            <person name="Liew Y.J."/>
            <person name="Baumgarten S."/>
            <person name="Zoccola D."/>
            <person name="Flot J.-F."/>
            <person name="Tambutte S."/>
            <person name="Allemand D."/>
            <person name="Aranda M."/>
        </authorList>
    </citation>
    <scope>NUCLEOTIDE SEQUENCE [LARGE SCALE GENOMIC DNA]</scope>
</reference>
<feature type="domain" description="C2H2-type" evidence="9">
    <location>
        <begin position="582"/>
        <end position="609"/>
    </location>
</feature>
<dbReference type="OrthoDB" id="9998363at2759"/>
<evidence type="ECO:0000313" key="11">
    <source>
        <dbReference type="Proteomes" id="UP000225706"/>
    </source>
</evidence>
<dbReference type="Proteomes" id="UP000225706">
    <property type="component" value="Unassembled WGS sequence"/>
</dbReference>
<dbReference type="InterPro" id="IPR046341">
    <property type="entry name" value="SET_dom_sf"/>
</dbReference>
<dbReference type="PROSITE" id="PS50157">
    <property type="entry name" value="ZINC_FINGER_C2H2_2"/>
    <property type="match status" value="3"/>
</dbReference>
<dbReference type="SMART" id="SM00355">
    <property type="entry name" value="ZnF_C2H2"/>
    <property type="match status" value="4"/>
</dbReference>
<dbReference type="Pfam" id="PF21549">
    <property type="entry name" value="PRDM2_PR"/>
    <property type="match status" value="1"/>
</dbReference>
<feature type="compositionally biased region" description="Basic and acidic residues" evidence="8">
    <location>
        <begin position="451"/>
        <end position="464"/>
    </location>
</feature>
<name>A0A2B4T1Y0_STYPI</name>
<dbReference type="Gene3D" id="3.30.160.60">
    <property type="entry name" value="Classic Zinc Finger"/>
    <property type="match status" value="2"/>
</dbReference>
<dbReference type="CDD" id="cd10534">
    <property type="entry name" value="PR-SET_PRDM-like"/>
    <property type="match status" value="1"/>
</dbReference>
<organism evidence="10 11">
    <name type="scientific">Stylophora pistillata</name>
    <name type="common">Smooth cauliflower coral</name>
    <dbReference type="NCBI Taxonomy" id="50429"/>
    <lineage>
        <taxon>Eukaryota</taxon>
        <taxon>Metazoa</taxon>
        <taxon>Cnidaria</taxon>
        <taxon>Anthozoa</taxon>
        <taxon>Hexacorallia</taxon>
        <taxon>Scleractinia</taxon>
        <taxon>Astrocoeniina</taxon>
        <taxon>Pocilloporidae</taxon>
        <taxon>Stylophora</taxon>
    </lineage>
</organism>
<evidence type="ECO:0000256" key="8">
    <source>
        <dbReference type="SAM" id="MobiDB-lite"/>
    </source>
</evidence>
<dbReference type="Gene3D" id="2.170.270.10">
    <property type="entry name" value="SET domain"/>
    <property type="match status" value="1"/>
</dbReference>
<evidence type="ECO:0000256" key="5">
    <source>
        <dbReference type="ARBA" id="ARBA00023015"/>
    </source>
</evidence>
<dbReference type="SUPFAM" id="SSF57667">
    <property type="entry name" value="beta-beta-alpha zinc fingers"/>
    <property type="match status" value="2"/>
</dbReference>
<protein>
    <submittedName>
        <fullName evidence="10">PR domain zinc finger protein 13</fullName>
    </submittedName>
</protein>
<accession>A0A2B4T1Y0</accession>
<dbReference type="InterPro" id="IPR050331">
    <property type="entry name" value="Zinc_finger"/>
</dbReference>
<dbReference type="InterPro" id="IPR036236">
    <property type="entry name" value="Znf_C2H2_sf"/>
</dbReference>
<dbReference type="EMBL" id="LSMT01000003">
    <property type="protein sequence ID" value="PFX34667.1"/>
    <property type="molecule type" value="Genomic_DNA"/>
</dbReference>
<evidence type="ECO:0000256" key="2">
    <source>
        <dbReference type="ARBA" id="ARBA00022737"/>
    </source>
</evidence>
<feature type="region of interest" description="Disordered" evidence="8">
    <location>
        <begin position="104"/>
        <end position="192"/>
    </location>
</feature>
<dbReference type="Pfam" id="PF00096">
    <property type="entry name" value="zf-C2H2"/>
    <property type="match status" value="2"/>
</dbReference>
<feature type="domain" description="C2H2-type" evidence="9">
    <location>
        <begin position="611"/>
        <end position="639"/>
    </location>
</feature>
<dbReference type="InterPro" id="IPR001214">
    <property type="entry name" value="SET_dom"/>
</dbReference>
<keyword evidence="6" id="KW-0804">Transcription</keyword>
<feature type="compositionally biased region" description="Polar residues" evidence="8">
    <location>
        <begin position="148"/>
        <end position="163"/>
    </location>
</feature>
<dbReference type="AlphaFoldDB" id="A0A2B4T1Y0"/>
<keyword evidence="11" id="KW-1185">Reference proteome</keyword>
<feature type="domain" description="C2H2-type" evidence="9">
    <location>
        <begin position="554"/>
        <end position="581"/>
    </location>
</feature>